<feature type="domain" description="Response regulatory" evidence="2">
    <location>
        <begin position="2"/>
        <end position="111"/>
    </location>
</feature>
<proteinExistence type="predicted"/>
<name>A0AAJ5X7J1_9SPHN</name>
<protein>
    <submittedName>
        <fullName evidence="3">Response regulator</fullName>
    </submittedName>
</protein>
<dbReference type="GO" id="GO:0000160">
    <property type="term" value="P:phosphorelay signal transduction system"/>
    <property type="evidence" value="ECO:0007669"/>
    <property type="project" value="InterPro"/>
</dbReference>
<dbReference type="Gene3D" id="3.40.50.2300">
    <property type="match status" value="1"/>
</dbReference>
<dbReference type="InterPro" id="IPR001789">
    <property type="entry name" value="Sig_transdc_resp-reg_receiver"/>
</dbReference>
<dbReference type="Pfam" id="PF00072">
    <property type="entry name" value="Response_reg"/>
    <property type="match status" value="1"/>
</dbReference>
<dbReference type="EMBL" id="CP119316">
    <property type="protein sequence ID" value="WEK47803.1"/>
    <property type="molecule type" value="Genomic_DNA"/>
</dbReference>
<gene>
    <name evidence="3" type="ORF">P0Y56_05775</name>
</gene>
<dbReference type="SMART" id="SM00448">
    <property type="entry name" value="REC"/>
    <property type="match status" value="1"/>
</dbReference>
<dbReference type="InterPro" id="IPR011006">
    <property type="entry name" value="CheY-like_superfamily"/>
</dbReference>
<accession>A0AAJ5X7J1</accession>
<sequence>MSTALLIEDEFLIRELAEAYLNDAGFDVTVTRDGREALDELNKGTKFDLLFTDIRMPGGIDGRDVAEEAKKLIPGLRIVYATGYSDAADQLSEREVCIEKPYTFSTLRRVLGDLGFSEEAQS</sequence>
<dbReference type="Proteomes" id="UP001218362">
    <property type="component" value="Chromosome"/>
</dbReference>
<dbReference type="PANTHER" id="PTHR44591">
    <property type="entry name" value="STRESS RESPONSE REGULATOR PROTEIN 1"/>
    <property type="match status" value="1"/>
</dbReference>
<organism evidence="3 4">
    <name type="scientific">Candidatus Andeanibacterium colombiense</name>
    <dbReference type="NCBI Taxonomy" id="3121345"/>
    <lineage>
        <taxon>Bacteria</taxon>
        <taxon>Pseudomonadati</taxon>
        <taxon>Pseudomonadota</taxon>
        <taxon>Alphaproteobacteria</taxon>
        <taxon>Sphingomonadales</taxon>
        <taxon>Sphingomonadaceae</taxon>
        <taxon>Candidatus Andeanibacterium</taxon>
    </lineage>
</organism>
<keyword evidence="1" id="KW-0597">Phosphoprotein</keyword>
<reference evidence="3" key="1">
    <citation type="submission" date="2023-03" db="EMBL/GenBank/DDBJ databases">
        <title>Andean soil-derived lignocellulolytic bacterial consortium as a source of novel taxa and putative plastic-active enzymes.</title>
        <authorList>
            <person name="Diaz-Garcia L."/>
            <person name="Chuvochina M."/>
            <person name="Feuerriegel G."/>
            <person name="Bunk B."/>
            <person name="Sproer C."/>
            <person name="Streit W.R."/>
            <person name="Rodriguez L.M."/>
            <person name="Overmann J."/>
            <person name="Jimenez D.J."/>
        </authorList>
    </citation>
    <scope>NUCLEOTIDE SEQUENCE</scope>
    <source>
        <strain evidence="3">MAG 26</strain>
    </source>
</reference>
<evidence type="ECO:0000313" key="4">
    <source>
        <dbReference type="Proteomes" id="UP001218362"/>
    </source>
</evidence>
<dbReference type="AlphaFoldDB" id="A0AAJ5X7J1"/>
<dbReference type="KEGG" id="acob:P0Y56_05775"/>
<dbReference type="SUPFAM" id="SSF52172">
    <property type="entry name" value="CheY-like"/>
    <property type="match status" value="1"/>
</dbReference>
<evidence type="ECO:0000313" key="3">
    <source>
        <dbReference type="EMBL" id="WEK47803.1"/>
    </source>
</evidence>
<evidence type="ECO:0000256" key="1">
    <source>
        <dbReference type="ARBA" id="ARBA00022553"/>
    </source>
</evidence>
<dbReference type="PANTHER" id="PTHR44591:SF21">
    <property type="entry name" value="TWO-COMPONENT RESPONSE REGULATOR"/>
    <property type="match status" value="1"/>
</dbReference>
<dbReference type="InterPro" id="IPR050595">
    <property type="entry name" value="Bact_response_regulator"/>
</dbReference>
<evidence type="ECO:0000259" key="2">
    <source>
        <dbReference type="SMART" id="SM00448"/>
    </source>
</evidence>